<proteinExistence type="predicted"/>
<dbReference type="AlphaFoldDB" id="A0A1Y1YS87"/>
<name>A0A1Y1YS87_9PLEO</name>
<dbReference type="Proteomes" id="UP000193144">
    <property type="component" value="Unassembled WGS sequence"/>
</dbReference>
<keyword evidence="2" id="KW-1185">Reference proteome</keyword>
<dbReference type="OrthoDB" id="5322539at2759"/>
<dbReference type="STRING" id="1231657.A0A1Y1YS87"/>
<accession>A0A1Y1YS87</accession>
<comment type="caution">
    <text evidence="1">The sequence shown here is derived from an EMBL/GenBank/DDBJ whole genome shotgun (WGS) entry which is preliminary data.</text>
</comment>
<reference evidence="1 2" key="1">
    <citation type="submission" date="2016-07" db="EMBL/GenBank/DDBJ databases">
        <title>Pervasive Adenine N6-methylation of Active Genes in Fungi.</title>
        <authorList>
            <consortium name="DOE Joint Genome Institute"/>
            <person name="Mondo S.J."/>
            <person name="Dannebaum R.O."/>
            <person name="Kuo R.C."/>
            <person name="Labutti K."/>
            <person name="Haridas S."/>
            <person name="Kuo A."/>
            <person name="Salamov A."/>
            <person name="Ahrendt S.R."/>
            <person name="Lipzen A."/>
            <person name="Sullivan W."/>
            <person name="Andreopoulos W.B."/>
            <person name="Clum A."/>
            <person name="Lindquist E."/>
            <person name="Daum C."/>
            <person name="Ramamoorthy G.K."/>
            <person name="Gryganskyi A."/>
            <person name="Culley D."/>
            <person name="Magnuson J.K."/>
            <person name="James T.Y."/>
            <person name="O'Malley M.A."/>
            <person name="Stajich J.E."/>
            <person name="Spatafora J.W."/>
            <person name="Visel A."/>
            <person name="Grigoriev I.V."/>
        </authorList>
    </citation>
    <scope>NUCLEOTIDE SEQUENCE [LARGE SCALE GENOMIC DNA]</scope>
    <source>
        <strain evidence="1 2">CBS 115471</strain>
    </source>
</reference>
<protein>
    <submittedName>
        <fullName evidence="1">Uncharacterized protein</fullName>
    </submittedName>
</protein>
<gene>
    <name evidence="1" type="ORF">BCR34DRAFT_606131</name>
</gene>
<dbReference type="EMBL" id="MCFA01000177">
    <property type="protein sequence ID" value="ORY00890.1"/>
    <property type="molecule type" value="Genomic_DNA"/>
</dbReference>
<evidence type="ECO:0000313" key="1">
    <source>
        <dbReference type="EMBL" id="ORY00890.1"/>
    </source>
</evidence>
<evidence type="ECO:0000313" key="2">
    <source>
        <dbReference type="Proteomes" id="UP000193144"/>
    </source>
</evidence>
<organism evidence="1 2">
    <name type="scientific">Clohesyomyces aquaticus</name>
    <dbReference type="NCBI Taxonomy" id="1231657"/>
    <lineage>
        <taxon>Eukaryota</taxon>
        <taxon>Fungi</taxon>
        <taxon>Dikarya</taxon>
        <taxon>Ascomycota</taxon>
        <taxon>Pezizomycotina</taxon>
        <taxon>Dothideomycetes</taxon>
        <taxon>Pleosporomycetidae</taxon>
        <taxon>Pleosporales</taxon>
        <taxon>Lindgomycetaceae</taxon>
        <taxon>Clohesyomyces</taxon>
    </lineage>
</organism>
<sequence length="174" mass="19540">MALPYISNGQFIFDISYKDQDVNGAQTDLRNISCVTMYATYEARVEFNNSVQTVVVNSTDKKPLNASAWAIGELFYDVLQSTPCPAGFCYSESTFHNYSRDELSDIYHGTQIRSIRETLVYAMSGAISSFGSEGYFTTNTIIQETSLANVVYNQTAYIYIDIYFDPPHPKSKSS</sequence>